<evidence type="ECO:0000259" key="6">
    <source>
        <dbReference type="PROSITE" id="PS50893"/>
    </source>
</evidence>
<dbReference type="InterPro" id="IPR030660">
    <property type="entry name" value="ABC_branched_ATPase_LivF/BraG"/>
</dbReference>
<dbReference type="PROSITE" id="PS50893">
    <property type="entry name" value="ABC_TRANSPORTER_2"/>
    <property type="match status" value="1"/>
</dbReference>
<dbReference type="InterPro" id="IPR003593">
    <property type="entry name" value="AAA+_ATPase"/>
</dbReference>
<dbReference type="GO" id="GO:0005524">
    <property type="term" value="F:ATP binding"/>
    <property type="evidence" value="ECO:0007669"/>
    <property type="project" value="UniProtKB-KW"/>
</dbReference>
<organism evidence="8 9">
    <name type="scientific">Oceanidesulfovibrio marinus</name>
    <dbReference type="NCBI Taxonomy" id="370038"/>
    <lineage>
        <taxon>Bacteria</taxon>
        <taxon>Pseudomonadati</taxon>
        <taxon>Thermodesulfobacteriota</taxon>
        <taxon>Desulfovibrionia</taxon>
        <taxon>Desulfovibrionales</taxon>
        <taxon>Desulfovibrionaceae</taxon>
        <taxon>Oceanidesulfovibrio</taxon>
    </lineage>
</organism>
<feature type="domain" description="ABC transporter" evidence="6">
    <location>
        <begin position="2"/>
        <end position="234"/>
    </location>
</feature>
<reference evidence="7 10" key="2">
    <citation type="submission" date="2019-04" db="EMBL/GenBank/DDBJ databases">
        <title>Isolation and culture of sulfate reducing bacteria from the cold seep of the South China Sea.</title>
        <authorList>
            <person name="Sun C."/>
            <person name="Liu R."/>
        </authorList>
    </citation>
    <scope>NUCLEOTIDE SEQUENCE [LARGE SCALE GENOMIC DNA]</scope>
    <source>
        <strain evidence="7 10">CS1</strain>
    </source>
</reference>
<dbReference type="AlphaFoldDB" id="A0A6P1ZEP0"/>
<keyword evidence="2" id="KW-0813">Transport</keyword>
<keyword evidence="4 8" id="KW-0067">ATP-binding</keyword>
<dbReference type="SUPFAM" id="SSF52540">
    <property type="entry name" value="P-loop containing nucleoside triphosphate hydrolases"/>
    <property type="match status" value="1"/>
</dbReference>
<evidence type="ECO:0000313" key="10">
    <source>
        <dbReference type="Proteomes" id="UP000503251"/>
    </source>
</evidence>
<evidence type="ECO:0000256" key="5">
    <source>
        <dbReference type="ARBA" id="ARBA00022970"/>
    </source>
</evidence>
<accession>A0A6P1ZEP0</accession>
<dbReference type="SMART" id="SM00382">
    <property type="entry name" value="AAA"/>
    <property type="match status" value="1"/>
</dbReference>
<dbReference type="GO" id="GO:0016887">
    <property type="term" value="F:ATP hydrolysis activity"/>
    <property type="evidence" value="ECO:0007669"/>
    <property type="project" value="InterPro"/>
</dbReference>
<evidence type="ECO:0000256" key="2">
    <source>
        <dbReference type="ARBA" id="ARBA00022448"/>
    </source>
</evidence>
<sequence>MLEIHDIHTYYGSIHALKGVSLKINEKEIVCLIGANGAGKTTTLMSLSGVYRPRRGSITFLGEDITKLASEKIVARGITQVPEGRMIFPRLTVRENLMMGAYLRNDSEGIEADEERAYELFPILAERRRQPGGTLSGGEQQMLAIGRALMARPKLLLLDEPSLGLAPIVVENIFEVIQSINQEGTTVLLVEQNAQMALQIAHRGYVLATGSVQLEGTSADLTANPQVRAAYLGLD</sequence>
<dbReference type="InterPro" id="IPR027417">
    <property type="entry name" value="P-loop_NTPase"/>
</dbReference>
<keyword evidence="10" id="KW-1185">Reference proteome</keyword>
<dbReference type="InterPro" id="IPR052156">
    <property type="entry name" value="BCAA_Transport_ATP-bd_LivF"/>
</dbReference>
<evidence type="ECO:0000256" key="1">
    <source>
        <dbReference type="ARBA" id="ARBA00005417"/>
    </source>
</evidence>
<evidence type="ECO:0000256" key="3">
    <source>
        <dbReference type="ARBA" id="ARBA00022741"/>
    </source>
</evidence>
<name>A0A6P1ZEP0_9BACT</name>
<dbReference type="GO" id="GO:0015658">
    <property type="term" value="F:branched-chain amino acid transmembrane transporter activity"/>
    <property type="evidence" value="ECO:0007669"/>
    <property type="project" value="InterPro"/>
</dbReference>
<dbReference type="GO" id="GO:0015807">
    <property type="term" value="P:L-amino acid transport"/>
    <property type="evidence" value="ECO:0007669"/>
    <property type="project" value="TreeGrafter"/>
</dbReference>
<gene>
    <name evidence="8" type="ORF">DQK91_13005</name>
    <name evidence="7" type="ORF">E8L03_05740</name>
</gene>
<dbReference type="PROSITE" id="PS00211">
    <property type="entry name" value="ABC_TRANSPORTER_1"/>
    <property type="match status" value="1"/>
</dbReference>
<protein>
    <submittedName>
        <fullName evidence="8">ABC transporter ATP-binding protein</fullName>
    </submittedName>
</protein>
<keyword evidence="3" id="KW-0547">Nucleotide-binding</keyword>
<evidence type="ECO:0000313" key="9">
    <source>
        <dbReference type="Proteomes" id="UP000434052"/>
    </source>
</evidence>
<dbReference type="InterPro" id="IPR017871">
    <property type="entry name" value="ABC_transporter-like_CS"/>
</dbReference>
<proteinExistence type="inferred from homology"/>
<evidence type="ECO:0000256" key="4">
    <source>
        <dbReference type="ARBA" id="ARBA00022840"/>
    </source>
</evidence>
<dbReference type="InterPro" id="IPR003439">
    <property type="entry name" value="ABC_transporter-like_ATP-bd"/>
</dbReference>
<dbReference type="PIRSF" id="PIRSF039137">
    <property type="entry name" value="ABC_branched_ATPase"/>
    <property type="match status" value="1"/>
</dbReference>
<dbReference type="Pfam" id="PF00005">
    <property type="entry name" value="ABC_tran"/>
    <property type="match status" value="1"/>
</dbReference>
<dbReference type="Proteomes" id="UP000503251">
    <property type="component" value="Chromosome"/>
</dbReference>
<dbReference type="EMBL" id="QMIF01000008">
    <property type="protein sequence ID" value="TVM33075.1"/>
    <property type="molecule type" value="Genomic_DNA"/>
</dbReference>
<evidence type="ECO:0000313" key="8">
    <source>
        <dbReference type="EMBL" id="TVM33075.1"/>
    </source>
</evidence>
<dbReference type="PANTHER" id="PTHR43820">
    <property type="entry name" value="HIGH-AFFINITY BRANCHED-CHAIN AMINO ACID TRANSPORT ATP-BINDING PROTEIN LIVF"/>
    <property type="match status" value="1"/>
</dbReference>
<comment type="similarity">
    <text evidence="1">Belongs to the ABC transporter superfamily.</text>
</comment>
<dbReference type="Gene3D" id="3.40.50.300">
    <property type="entry name" value="P-loop containing nucleotide triphosphate hydrolases"/>
    <property type="match status" value="1"/>
</dbReference>
<keyword evidence="5" id="KW-0029">Amino-acid transport</keyword>
<evidence type="ECO:0000313" key="7">
    <source>
        <dbReference type="EMBL" id="QJT08459.1"/>
    </source>
</evidence>
<dbReference type="CDD" id="cd03224">
    <property type="entry name" value="ABC_TM1139_LivF_branched"/>
    <property type="match status" value="1"/>
</dbReference>
<dbReference type="EMBL" id="CP039543">
    <property type="protein sequence ID" value="QJT08459.1"/>
    <property type="molecule type" value="Genomic_DNA"/>
</dbReference>
<dbReference type="Proteomes" id="UP000434052">
    <property type="component" value="Unassembled WGS sequence"/>
</dbReference>
<reference evidence="8 9" key="1">
    <citation type="submission" date="2018-06" db="EMBL/GenBank/DDBJ databases">
        <title>Complete genome of Desulfovibrio marinus P48SEP.</title>
        <authorList>
            <person name="Crispim J.S."/>
            <person name="Vidigal P.M.P."/>
            <person name="Silva L.C.F."/>
            <person name="Araujo L.C."/>
            <person name="Laguardia C.N."/>
            <person name="Dias R.S."/>
            <person name="Sousa M.P."/>
            <person name="Paula S.O."/>
            <person name="Silva C."/>
        </authorList>
    </citation>
    <scope>NUCLEOTIDE SEQUENCE [LARGE SCALE GENOMIC DNA]</scope>
    <source>
        <strain evidence="8 9">P48SEP</strain>
    </source>
</reference>
<dbReference type="OrthoDB" id="9809450at2"/>
<dbReference type="RefSeq" id="WP_144305802.1">
    <property type="nucleotide sequence ID" value="NZ_CP039543.1"/>
</dbReference>
<dbReference type="PANTHER" id="PTHR43820:SF4">
    <property type="entry name" value="HIGH-AFFINITY BRANCHED-CHAIN AMINO ACID TRANSPORT ATP-BINDING PROTEIN LIVF"/>
    <property type="match status" value="1"/>
</dbReference>